<gene>
    <name evidence="6" type="ORF">POM88_028539</name>
</gene>
<name>A0AAD8MGE1_9APIA</name>
<protein>
    <submittedName>
        <fullName evidence="6">Uncharacterized protein</fullName>
    </submittedName>
</protein>
<dbReference type="Proteomes" id="UP001237642">
    <property type="component" value="Unassembled WGS sequence"/>
</dbReference>
<sequence length="227" mass="26007">MLRCAKQITLYLRFDDNYEYTEPTKIQNLVKNYSQSISFPIYTWQEKSRTVEVEEKEEPKEGEKAKLEEEKKKIKKTKTEKSFNSMPTHSFTKASERCRFIRVDFNVKDLSANVTSTTQCFVDRSNASASEPNKLFGNHQSNSGEGSSSGAQNLLSAFNDVDDDEDVHNDNVNDILNPENQVYEAVVSDEEVDDDVAHRGHYVVDDEFDKENEIPGIEVLKSYDNSH</sequence>
<dbReference type="InterPro" id="IPR036890">
    <property type="entry name" value="HATPase_C_sf"/>
</dbReference>
<reference evidence="6" key="2">
    <citation type="submission" date="2023-05" db="EMBL/GenBank/DDBJ databases">
        <authorList>
            <person name="Schelkunov M.I."/>
        </authorList>
    </citation>
    <scope>NUCLEOTIDE SEQUENCE</scope>
    <source>
        <strain evidence="6">Hsosn_3</strain>
        <tissue evidence="6">Leaf</tissue>
    </source>
</reference>
<keyword evidence="7" id="KW-1185">Reference proteome</keyword>
<dbReference type="GO" id="GO:0005524">
    <property type="term" value="F:ATP binding"/>
    <property type="evidence" value="ECO:0007669"/>
    <property type="project" value="UniProtKB-KW"/>
</dbReference>
<dbReference type="InterPro" id="IPR001404">
    <property type="entry name" value="Hsp90_fam"/>
</dbReference>
<dbReference type="GO" id="GO:0016887">
    <property type="term" value="F:ATP hydrolysis activity"/>
    <property type="evidence" value="ECO:0007669"/>
    <property type="project" value="InterPro"/>
</dbReference>
<feature type="compositionally biased region" description="Basic and acidic residues" evidence="5">
    <location>
        <begin position="53"/>
        <end position="81"/>
    </location>
</feature>
<dbReference type="GO" id="GO:0051082">
    <property type="term" value="F:unfolded protein binding"/>
    <property type="evidence" value="ECO:0007669"/>
    <property type="project" value="InterPro"/>
</dbReference>
<dbReference type="GO" id="GO:0140662">
    <property type="term" value="F:ATP-dependent protein folding chaperone"/>
    <property type="evidence" value="ECO:0007669"/>
    <property type="project" value="InterPro"/>
</dbReference>
<reference evidence="6" key="1">
    <citation type="submission" date="2023-02" db="EMBL/GenBank/DDBJ databases">
        <title>Genome of toxic invasive species Heracleum sosnowskyi carries increased number of genes despite the absence of recent whole-genome duplications.</title>
        <authorList>
            <person name="Schelkunov M."/>
            <person name="Shtratnikova V."/>
            <person name="Makarenko M."/>
            <person name="Klepikova A."/>
            <person name="Omelchenko D."/>
            <person name="Novikova G."/>
            <person name="Obukhova E."/>
            <person name="Bogdanov V."/>
            <person name="Penin A."/>
            <person name="Logacheva M."/>
        </authorList>
    </citation>
    <scope>NUCLEOTIDE SEQUENCE</scope>
    <source>
        <strain evidence="6">Hsosn_3</strain>
        <tissue evidence="6">Leaf</tissue>
    </source>
</reference>
<accession>A0AAD8MGE1</accession>
<dbReference type="AlphaFoldDB" id="A0AAD8MGE1"/>
<evidence type="ECO:0000256" key="1">
    <source>
        <dbReference type="ARBA" id="ARBA00008239"/>
    </source>
</evidence>
<evidence type="ECO:0000256" key="4">
    <source>
        <dbReference type="ARBA" id="ARBA00023186"/>
    </source>
</evidence>
<dbReference type="EMBL" id="JAUIZM010000007">
    <property type="protein sequence ID" value="KAK1372346.1"/>
    <property type="molecule type" value="Genomic_DNA"/>
</dbReference>
<comment type="similarity">
    <text evidence="1">Belongs to the heat shock protein 90 family.</text>
</comment>
<proteinExistence type="inferred from homology"/>
<evidence type="ECO:0000256" key="2">
    <source>
        <dbReference type="ARBA" id="ARBA00022741"/>
    </source>
</evidence>
<feature type="region of interest" description="Disordered" evidence="5">
    <location>
        <begin position="128"/>
        <end position="151"/>
    </location>
</feature>
<evidence type="ECO:0000313" key="6">
    <source>
        <dbReference type="EMBL" id="KAK1372346.1"/>
    </source>
</evidence>
<evidence type="ECO:0000256" key="3">
    <source>
        <dbReference type="ARBA" id="ARBA00022840"/>
    </source>
</evidence>
<evidence type="ECO:0000313" key="7">
    <source>
        <dbReference type="Proteomes" id="UP001237642"/>
    </source>
</evidence>
<feature type="region of interest" description="Disordered" evidence="5">
    <location>
        <begin position="53"/>
        <end position="88"/>
    </location>
</feature>
<feature type="compositionally biased region" description="Polar residues" evidence="5">
    <location>
        <begin position="138"/>
        <end position="151"/>
    </location>
</feature>
<evidence type="ECO:0000256" key="5">
    <source>
        <dbReference type="SAM" id="MobiDB-lite"/>
    </source>
</evidence>
<dbReference type="Gene3D" id="3.30.565.10">
    <property type="entry name" value="Histidine kinase-like ATPase, C-terminal domain"/>
    <property type="match status" value="1"/>
</dbReference>
<keyword evidence="4" id="KW-0143">Chaperone</keyword>
<dbReference type="PANTHER" id="PTHR11528">
    <property type="entry name" value="HEAT SHOCK PROTEIN 90 FAMILY MEMBER"/>
    <property type="match status" value="1"/>
</dbReference>
<comment type="caution">
    <text evidence="6">The sequence shown here is derived from an EMBL/GenBank/DDBJ whole genome shotgun (WGS) entry which is preliminary data.</text>
</comment>
<keyword evidence="2" id="KW-0547">Nucleotide-binding</keyword>
<keyword evidence="3" id="KW-0067">ATP-binding</keyword>
<organism evidence="6 7">
    <name type="scientific">Heracleum sosnowskyi</name>
    <dbReference type="NCBI Taxonomy" id="360622"/>
    <lineage>
        <taxon>Eukaryota</taxon>
        <taxon>Viridiplantae</taxon>
        <taxon>Streptophyta</taxon>
        <taxon>Embryophyta</taxon>
        <taxon>Tracheophyta</taxon>
        <taxon>Spermatophyta</taxon>
        <taxon>Magnoliopsida</taxon>
        <taxon>eudicotyledons</taxon>
        <taxon>Gunneridae</taxon>
        <taxon>Pentapetalae</taxon>
        <taxon>asterids</taxon>
        <taxon>campanulids</taxon>
        <taxon>Apiales</taxon>
        <taxon>Apiaceae</taxon>
        <taxon>Apioideae</taxon>
        <taxon>apioid superclade</taxon>
        <taxon>Tordylieae</taxon>
        <taxon>Tordyliinae</taxon>
        <taxon>Heracleum</taxon>
    </lineage>
</organism>
<dbReference type="Pfam" id="PF00183">
    <property type="entry name" value="HSP90"/>
    <property type="match status" value="1"/>
</dbReference>